<feature type="domain" description="Fatty acyl-CoA reductase C-terminal" evidence="11">
    <location>
        <begin position="358"/>
        <end position="451"/>
    </location>
</feature>
<dbReference type="PANTHER" id="PTHR11011:SF60">
    <property type="entry name" value="FATTY ACYL-COA REDUCTASE-RELATED"/>
    <property type="match status" value="1"/>
</dbReference>
<dbReference type="InterPro" id="IPR013120">
    <property type="entry name" value="FAR_NAD-bd"/>
</dbReference>
<feature type="domain" description="Thioester reductase (TE)" evidence="12">
    <location>
        <begin position="14"/>
        <end position="284"/>
    </location>
</feature>
<dbReference type="AlphaFoldDB" id="A0ABD0XYZ8"/>
<keyword evidence="3 10" id="KW-0444">Lipid biosynthesis</keyword>
<reference evidence="13 14" key="1">
    <citation type="submission" date="2024-07" db="EMBL/GenBank/DDBJ databases">
        <title>Chromosome-level genome assembly of the water stick insect Ranatra chinensis (Heteroptera: Nepidae).</title>
        <authorList>
            <person name="Liu X."/>
        </authorList>
    </citation>
    <scope>NUCLEOTIDE SEQUENCE [LARGE SCALE GENOMIC DNA]</scope>
    <source>
        <strain evidence="13">Cailab_2021Rc</strain>
        <tissue evidence="13">Muscle</tissue>
    </source>
</reference>
<dbReference type="Pfam" id="PF03015">
    <property type="entry name" value="Sterile"/>
    <property type="match status" value="1"/>
</dbReference>
<dbReference type="InterPro" id="IPR026055">
    <property type="entry name" value="FAR"/>
</dbReference>
<comment type="function">
    <text evidence="10">Catalyzes the reduction of fatty acyl-CoA to fatty alcohols.</text>
</comment>
<dbReference type="InterPro" id="IPR036291">
    <property type="entry name" value="NAD(P)-bd_dom_sf"/>
</dbReference>
<dbReference type="Gene3D" id="3.40.50.720">
    <property type="entry name" value="NAD(P)-binding Rossmann-like Domain"/>
    <property type="match status" value="1"/>
</dbReference>
<evidence type="ECO:0000256" key="3">
    <source>
        <dbReference type="ARBA" id="ARBA00022516"/>
    </source>
</evidence>
<dbReference type="Pfam" id="PF07993">
    <property type="entry name" value="NAD_binding_4"/>
    <property type="match status" value="1"/>
</dbReference>
<keyword evidence="6" id="KW-1133">Transmembrane helix</keyword>
<keyword evidence="7 10" id="KW-0443">Lipid metabolism</keyword>
<comment type="catalytic activity">
    <reaction evidence="9 10">
        <text>a long-chain fatty acyl-CoA + 2 NADPH + 2 H(+) = a long-chain primary fatty alcohol + 2 NADP(+) + CoA</text>
        <dbReference type="Rhea" id="RHEA:52716"/>
        <dbReference type="ChEBI" id="CHEBI:15378"/>
        <dbReference type="ChEBI" id="CHEBI:57287"/>
        <dbReference type="ChEBI" id="CHEBI:57783"/>
        <dbReference type="ChEBI" id="CHEBI:58349"/>
        <dbReference type="ChEBI" id="CHEBI:77396"/>
        <dbReference type="ChEBI" id="CHEBI:83139"/>
        <dbReference type="EC" id="1.2.1.84"/>
    </reaction>
</comment>
<dbReference type="GO" id="GO:1901568">
    <property type="term" value="P:fatty acid derivative metabolic process"/>
    <property type="evidence" value="ECO:0007669"/>
    <property type="project" value="UniProtKB-ARBA"/>
</dbReference>
<evidence type="ECO:0000256" key="1">
    <source>
        <dbReference type="ARBA" id="ARBA00004141"/>
    </source>
</evidence>
<evidence type="ECO:0000259" key="12">
    <source>
        <dbReference type="Pfam" id="PF07993"/>
    </source>
</evidence>
<evidence type="ECO:0000256" key="2">
    <source>
        <dbReference type="ARBA" id="ARBA00005928"/>
    </source>
</evidence>
<comment type="similarity">
    <text evidence="2 10">Belongs to the fatty acyl-CoA reductase family.</text>
</comment>
<evidence type="ECO:0000256" key="7">
    <source>
        <dbReference type="ARBA" id="ARBA00023098"/>
    </source>
</evidence>
<dbReference type="EMBL" id="JBFDAA010000017">
    <property type="protein sequence ID" value="KAL1116456.1"/>
    <property type="molecule type" value="Genomic_DNA"/>
</dbReference>
<evidence type="ECO:0000256" key="9">
    <source>
        <dbReference type="ARBA" id="ARBA00052530"/>
    </source>
</evidence>
<dbReference type="FunFam" id="3.40.50.720:FF:000143">
    <property type="entry name" value="Fatty acyl-CoA reductase"/>
    <property type="match status" value="1"/>
</dbReference>
<sequence length="495" mass="56811">TDVGETFNEEVIFVTGATGFLGKVLTEKLLRTCSGLKHIYLLARDKKGKSVEARIEEIFGDTLFSELERIDPKFRNKVTPICGDCSLPALGLSLQDRQLLIREVSVVFHGAATVRFDEQFRIAFNINVRGTKELLLLVQEMKSLKAFIHISTAYSNCNREVVEERLYESPIDFKKLELIVENLDDNLLDSLVPKLLGTWPNTYTYTKAIGEQVVKSLGQGMPISIFRPAIVVGTAEEPVIGWTDNVYGPTGIVVGAGCGVLHSIYGDTECNANLVPVDMAVSAIIVSAAEIIQENQGDDTDIPIYNYVSVADNPLKWKEFKHYLELHGDDIPTVKAMWCYFLTIHKNKFTHNLCCYLFHYFPALLVDIFARITNKNYPNMVNIYRKVDRYSEVMTYFSIRNWDFRNENMIRLWSRLNPDDKTRFNFDFKTLDWSKFFYNYIRGLRIYLLKDDMSTLPQARATWAKFKRAHSILKVGRQCWKKGGLSWYQTVKTIL</sequence>
<evidence type="ECO:0000256" key="10">
    <source>
        <dbReference type="RuleBase" id="RU363097"/>
    </source>
</evidence>
<evidence type="ECO:0000313" key="14">
    <source>
        <dbReference type="Proteomes" id="UP001558652"/>
    </source>
</evidence>
<proteinExistence type="inferred from homology"/>
<keyword evidence="10" id="KW-0560">Oxidoreductase</keyword>
<dbReference type="GO" id="GO:0102965">
    <property type="term" value="F:alcohol-forming long-chain fatty acyl-CoA reductase activity"/>
    <property type="evidence" value="ECO:0007669"/>
    <property type="project" value="UniProtKB-EC"/>
</dbReference>
<evidence type="ECO:0000256" key="4">
    <source>
        <dbReference type="ARBA" id="ARBA00022692"/>
    </source>
</evidence>
<keyword evidence="14" id="KW-1185">Reference proteome</keyword>
<organism evidence="13 14">
    <name type="scientific">Ranatra chinensis</name>
    <dbReference type="NCBI Taxonomy" id="642074"/>
    <lineage>
        <taxon>Eukaryota</taxon>
        <taxon>Metazoa</taxon>
        <taxon>Ecdysozoa</taxon>
        <taxon>Arthropoda</taxon>
        <taxon>Hexapoda</taxon>
        <taxon>Insecta</taxon>
        <taxon>Pterygota</taxon>
        <taxon>Neoptera</taxon>
        <taxon>Paraneoptera</taxon>
        <taxon>Hemiptera</taxon>
        <taxon>Heteroptera</taxon>
        <taxon>Panheteroptera</taxon>
        <taxon>Nepomorpha</taxon>
        <taxon>Nepidae</taxon>
        <taxon>Ranatrinae</taxon>
        <taxon>Ranatra</taxon>
    </lineage>
</organism>
<dbReference type="PANTHER" id="PTHR11011">
    <property type="entry name" value="MALE STERILITY PROTEIN 2-RELATED"/>
    <property type="match status" value="1"/>
</dbReference>
<protein>
    <recommendedName>
        <fullName evidence="10">Fatty acyl-CoA reductase</fullName>
        <ecNumber evidence="10">1.2.1.84</ecNumber>
    </recommendedName>
</protein>
<keyword evidence="5 10" id="KW-0521">NADP</keyword>
<feature type="non-terminal residue" evidence="13">
    <location>
        <position position="1"/>
    </location>
</feature>
<dbReference type="InterPro" id="IPR033640">
    <property type="entry name" value="FAR_C"/>
</dbReference>
<evidence type="ECO:0000256" key="8">
    <source>
        <dbReference type="ARBA" id="ARBA00023136"/>
    </source>
</evidence>
<evidence type="ECO:0000256" key="5">
    <source>
        <dbReference type="ARBA" id="ARBA00022857"/>
    </source>
</evidence>
<evidence type="ECO:0000259" key="11">
    <source>
        <dbReference type="Pfam" id="PF03015"/>
    </source>
</evidence>
<name>A0ABD0XYZ8_9HEMI</name>
<dbReference type="SUPFAM" id="SSF51735">
    <property type="entry name" value="NAD(P)-binding Rossmann-fold domains"/>
    <property type="match status" value="1"/>
</dbReference>
<accession>A0ABD0XYZ8</accession>
<evidence type="ECO:0000313" key="13">
    <source>
        <dbReference type="EMBL" id="KAL1116456.1"/>
    </source>
</evidence>
<comment type="caution">
    <text evidence="13">The sequence shown here is derived from an EMBL/GenBank/DDBJ whole genome shotgun (WGS) entry which is preliminary data.</text>
</comment>
<dbReference type="GO" id="GO:0016020">
    <property type="term" value="C:membrane"/>
    <property type="evidence" value="ECO:0007669"/>
    <property type="project" value="UniProtKB-SubCell"/>
</dbReference>
<dbReference type="CDD" id="cd09071">
    <property type="entry name" value="FAR_C"/>
    <property type="match status" value="1"/>
</dbReference>
<dbReference type="CDD" id="cd05236">
    <property type="entry name" value="FAR-N_SDR_e"/>
    <property type="match status" value="1"/>
</dbReference>
<dbReference type="EC" id="1.2.1.84" evidence="10"/>
<keyword evidence="8" id="KW-0472">Membrane</keyword>
<evidence type="ECO:0000256" key="6">
    <source>
        <dbReference type="ARBA" id="ARBA00022989"/>
    </source>
</evidence>
<keyword evidence="4" id="KW-0812">Transmembrane</keyword>
<gene>
    <name evidence="13" type="ORF">AAG570_004929</name>
</gene>
<dbReference type="Proteomes" id="UP001558652">
    <property type="component" value="Unassembled WGS sequence"/>
</dbReference>
<comment type="subcellular location">
    <subcellularLocation>
        <location evidence="1">Membrane</location>
        <topology evidence="1">Multi-pass membrane protein</topology>
    </subcellularLocation>
</comment>